<dbReference type="SUPFAM" id="SSF81301">
    <property type="entry name" value="Nucleotidyltransferase"/>
    <property type="match status" value="1"/>
</dbReference>
<evidence type="ECO:0000313" key="7">
    <source>
        <dbReference type="EMBL" id="BCJ10684.1"/>
    </source>
</evidence>
<dbReference type="GO" id="GO:0051607">
    <property type="term" value="P:defense response to virus"/>
    <property type="evidence" value="ECO:0007669"/>
    <property type="project" value="UniProtKB-KW"/>
</dbReference>
<feature type="domain" description="cGAS/DncV-like nucleotidyltransferase C-terminal helical" evidence="6">
    <location>
        <begin position="181"/>
        <end position="292"/>
    </location>
</feature>
<dbReference type="InterPro" id="IPR006116">
    <property type="entry name" value="NT_2-5OAS_ClassI-CCAase"/>
</dbReference>
<evidence type="ECO:0000313" key="18">
    <source>
        <dbReference type="Proteomes" id="UP000267691"/>
    </source>
</evidence>
<reference evidence="7" key="5">
    <citation type="journal article" date="2021" name="Microbiol. Resour. Announc.">
        <title>Complete Genome Sequence of Streptococcus mitis Strain Nm-65, Isolated from a Patient with Kawasaki Disease.</title>
        <authorList>
            <person name="Tabata A."/>
            <person name="Ohkuni H."/>
            <person name="Itoh Y."/>
            <person name="Fukunaga Y."/>
            <person name="Tomoyasu T."/>
            <person name="Nagamune H."/>
        </authorList>
    </citation>
    <scope>NUCLEOTIDE SEQUENCE</scope>
    <source>
        <strain evidence="7">Nm-65</strain>
    </source>
</reference>
<dbReference type="GO" id="GO:0016779">
    <property type="term" value="F:nucleotidyltransferase activity"/>
    <property type="evidence" value="ECO:0007669"/>
    <property type="project" value="InterPro"/>
</dbReference>
<evidence type="ECO:0000313" key="14">
    <source>
        <dbReference type="Proteomes" id="UP000193102"/>
    </source>
</evidence>
<keyword evidence="3" id="KW-0547">Nucleotide-binding</keyword>
<evidence type="ECO:0000313" key="17">
    <source>
        <dbReference type="Proteomes" id="UP000193929"/>
    </source>
</evidence>
<keyword evidence="1 8" id="KW-0808">Transferase</keyword>
<name>A0A1X1JY84_STRMT</name>
<evidence type="ECO:0000259" key="5">
    <source>
        <dbReference type="Pfam" id="PF01909"/>
    </source>
</evidence>
<evidence type="ECO:0000313" key="13">
    <source>
        <dbReference type="EMBL" id="RSJ99077.1"/>
    </source>
</evidence>
<dbReference type="CDD" id="cd05400">
    <property type="entry name" value="NT_2-5OAS_ClassI-CCAase"/>
    <property type="match status" value="1"/>
</dbReference>
<evidence type="ECO:0000256" key="2">
    <source>
        <dbReference type="ARBA" id="ARBA00022695"/>
    </source>
</evidence>
<keyword evidence="4" id="KW-0051">Antiviral defense</keyword>
<reference evidence="8" key="2">
    <citation type="submission" date="2017-04" db="EMBL/GenBank/DDBJ databases">
        <authorList>
            <person name="Afonso C.L."/>
            <person name="Miller P.J."/>
            <person name="Scott M.A."/>
            <person name="Spackman E."/>
            <person name="Goraichik I."/>
            <person name="Dimitrov K.M."/>
            <person name="Suarez D.L."/>
            <person name="Swayne D.E."/>
        </authorList>
    </citation>
    <scope>NUCLEOTIDE SEQUENCE</scope>
    <source>
        <strain evidence="10">RH_12363_08</strain>
        <strain evidence="11">RH_17024_08</strain>
        <strain evidence="9">RH_50275_09</strain>
        <strain evidence="8">RH_777_07</strain>
    </source>
</reference>
<evidence type="ECO:0000313" key="20">
    <source>
        <dbReference type="Proteomes" id="UP000516106"/>
    </source>
</evidence>
<evidence type="ECO:0000256" key="1">
    <source>
        <dbReference type="ARBA" id="ARBA00022679"/>
    </source>
</evidence>
<reference evidence="20" key="4">
    <citation type="submission" date="2020-08" db="EMBL/GenBank/DDBJ databases">
        <title>Complete genome sequence of Streptococcus mitis strain Nm-65.</title>
        <authorList>
            <person name="Tabata A."/>
            <person name="Ohkuni H."/>
            <person name="Nagamune H."/>
        </authorList>
    </citation>
    <scope>NUCLEOTIDE SEQUENCE [LARGE SCALE GENOMIC DNA]</scope>
    <source>
        <strain evidence="20">Nm-65</strain>
    </source>
</reference>
<dbReference type="InterPro" id="IPR058909">
    <property type="entry name" value="CD_NTase_C"/>
</dbReference>
<organism evidence="8 16">
    <name type="scientific">Streptococcus mitis</name>
    <dbReference type="NCBI Taxonomy" id="28037"/>
    <lineage>
        <taxon>Bacteria</taxon>
        <taxon>Bacillati</taxon>
        <taxon>Bacillota</taxon>
        <taxon>Bacilli</taxon>
        <taxon>Lactobacillales</taxon>
        <taxon>Streptococcaceae</taxon>
        <taxon>Streptococcus</taxon>
        <taxon>Streptococcus mitis group</taxon>
    </lineage>
</organism>
<feature type="domain" description="Polymerase nucleotidyl transferase" evidence="5">
    <location>
        <begin position="39"/>
        <end position="75"/>
    </location>
</feature>
<dbReference type="EMBL" id="NCVD01000003">
    <property type="protein sequence ID" value="ORO91941.1"/>
    <property type="molecule type" value="Genomic_DNA"/>
</dbReference>
<evidence type="ECO:0000313" key="11">
    <source>
        <dbReference type="EMBL" id="ORO98828.1"/>
    </source>
</evidence>
<dbReference type="EMBL" id="NCVJ01000021">
    <property type="protein sequence ID" value="ORO97742.1"/>
    <property type="molecule type" value="Genomic_DNA"/>
</dbReference>
<keyword evidence="2" id="KW-0548">Nucleotidyltransferase</keyword>
<evidence type="ECO:0000313" key="12">
    <source>
        <dbReference type="EMBL" id="RSI85297.1"/>
    </source>
</evidence>
<evidence type="ECO:0000313" key="16">
    <source>
        <dbReference type="Proteomes" id="UP000193849"/>
    </source>
</evidence>
<evidence type="ECO:0000313" key="15">
    <source>
        <dbReference type="Proteomes" id="UP000193234"/>
    </source>
</evidence>
<evidence type="ECO:0000313" key="10">
    <source>
        <dbReference type="EMBL" id="ORO97742.1"/>
    </source>
</evidence>
<dbReference type="Proteomes" id="UP000193849">
    <property type="component" value="Unassembled WGS sequence"/>
</dbReference>
<dbReference type="Pfam" id="PF26305">
    <property type="entry name" value="CD_NTase_C"/>
    <property type="match status" value="1"/>
</dbReference>
<evidence type="ECO:0000256" key="4">
    <source>
        <dbReference type="ARBA" id="ARBA00023118"/>
    </source>
</evidence>
<evidence type="ECO:0000313" key="8">
    <source>
        <dbReference type="EMBL" id="ORO91941.1"/>
    </source>
</evidence>
<dbReference type="AlphaFoldDB" id="A0A1X1JY84"/>
<dbReference type="EMBL" id="NCVF01000024">
    <property type="protein sequence ID" value="ORO92850.1"/>
    <property type="molecule type" value="Genomic_DNA"/>
</dbReference>
<dbReference type="EMBL" id="RJPY01000002">
    <property type="protein sequence ID" value="RSJ99077.1"/>
    <property type="molecule type" value="Genomic_DNA"/>
</dbReference>
<evidence type="ECO:0000256" key="3">
    <source>
        <dbReference type="ARBA" id="ARBA00022741"/>
    </source>
</evidence>
<evidence type="ECO:0000313" key="19">
    <source>
        <dbReference type="Proteomes" id="UP000277773"/>
    </source>
</evidence>
<dbReference type="Pfam" id="PF01909">
    <property type="entry name" value="NTP_transf_2"/>
    <property type="match status" value="1"/>
</dbReference>
<evidence type="ECO:0000259" key="6">
    <source>
        <dbReference type="Pfam" id="PF26305"/>
    </source>
</evidence>
<reference evidence="18 19" key="3">
    <citation type="submission" date="2018-11" db="EMBL/GenBank/DDBJ databases">
        <title>Species Designations Belie Phenotypic and Genotypic Heterogeneity in Oral Streptococci.</title>
        <authorList>
            <person name="Velsko I."/>
        </authorList>
    </citation>
    <scope>NUCLEOTIDE SEQUENCE [LARGE SCALE GENOMIC DNA]</scope>
    <source>
        <strain evidence="13 19">BCC08</strain>
        <strain evidence="12 18">KLC12</strain>
    </source>
</reference>
<dbReference type="Proteomes" id="UP000193102">
    <property type="component" value="Unassembled WGS sequence"/>
</dbReference>
<dbReference type="Proteomes" id="UP000516106">
    <property type="component" value="Chromosome"/>
</dbReference>
<dbReference type="Proteomes" id="UP000193929">
    <property type="component" value="Unassembled WGS sequence"/>
</dbReference>
<dbReference type="RefSeq" id="WP_001270697.1">
    <property type="nucleotide sequence ID" value="NZ_CAJJIB010000151.1"/>
</dbReference>
<protein>
    <submittedName>
        <fullName evidence="8">Nucleotidyltransferase</fullName>
    </submittedName>
</protein>
<dbReference type="Proteomes" id="UP000277773">
    <property type="component" value="Unassembled WGS sequence"/>
</dbReference>
<dbReference type="Proteomes" id="UP000267691">
    <property type="component" value="Unassembled WGS sequence"/>
</dbReference>
<reference evidence="14 15" key="1">
    <citation type="journal article" date="2016" name="Eur. J. Clin. Microbiol. Infect. Dis.">
        <title>Whole genome sequencing as a tool for phylogenetic analysis of clinical strains of Mitis group streptococci.</title>
        <authorList>
            <person name="Rasmussen L.H."/>
            <person name="Dargis R."/>
            <person name="Hojholt K."/>
            <person name="Christensen J.J."/>
            <person name="Skovgaard O."/>
            <person name="Justesen U.S."/>
            <person name="Rosenvinge F.S."/>
            <person name="Moser C."/>
            <person name="Lukjancenko O."/>
            <person name="Rasmussen S."/>
            <person name="Nielsen X.C."/>
        </authorList>
    </citation>
    <scope>NUCLEOTIDE SEQUENCE [LARGE SCALE GENOMIC DNA]</scope>
    <source>
        <strain evidence="10 15">RH_12363_08</strain>
        <strain evidence="11 14">RH_17024_08</strain>
        <strain evidence="9 17">RH_50275_09</strain>
        <strain evidence="8 16">RH_777_07</strain>
    </source>
</reference>
<evidence type="ECO:0000313" key="9">
    <source>
        <dbReference type="EMBL" id="ORO92850.1"/>
    </source>
</evidence>
<proteinExistence type="predicted"/>
<dbReference type="Gene3D" id="3.30.460.10">
    <property type="entry name" value="Beta Polymerase, domain 2"/>
    <property type="match status" value="1"/>
</dbReference>
<dbReference type="Proteomes" id="UP000193234">
    <property type="component" value="Unassembled WGS sequence"/>
</dbReference>
<dbReference type="EMBL" id="RJNT01000008">
    <property type="protein sequence ID" value="RSI85297.1"/>
    <property type="molecule type" value="Genomic_DNA"/>
</dbReference>
<dbReference type="EMBL" id="NCVI01000020">
    <property type="protein sequence ID" value="ORO98828.1"/>
    <property type="molecule type" value="Genomic_DNA"/>
</dbReference>
<sequence>MRYSEEALQSWIKPLSATEETRVENTIGMIKDAIERSGLSSKYEYEIFAQGSYANNTNVKKNSDIDICIMVKSLFYCEYVDGLSDLDYNYSSSSTNANVFKNEVIKALISKFGAESVSIGNKCININSNSYHVNADVVPCFQYRNYRYIGSRSSEKFVEGIKFFTSNGNYEVINYPKVHIQNGISKNKSTHYKYKYLVRIMKHIKNEMQELGLTNERISSYLIECLVWNIPEQMFFNSNSYTGLLQQALYYIVSQVNLNWVEVSGMYYLFRSEQKWNLQDTKTFLVRMIEFLDYK</sequence>
<dbReference type="InterPro" id="IPR043519">
    <property type="entry name" value="NT_sf"/>
</dbReference>
<gene>
    <name evidence="10" type="ORF">B7696_09825</name>
    <name evidence="11" type="ORF">B7697_09030</name>
    <name evidence="9" type="ORF">B7700_06940</name>
    <name evidence="8" type="ORF">B7702_00510</name>
    <name evidence="13" type="ORF">D8786_02220</name>
    <name evidence="12" type="ORF">D8853_07955</name>
    <name evidence="7" type="ORF">SMNM65_11160</name>
</gene>
<dbReference type="InterPro" id="IPR002934">
    <property type="entry name" value="Polymerase_NTP_transf_dom"/>
</dbReference>
<accession>A0A1X1JY84</accession>
<dbReference type="EMBL" id="AP023349">
    <property type="protein sequence ID" value="BCJ10684.1"/>
    <property type="molecule type" value="Genomic_DNA"/>
</dbReference>